<accession>A0AAE2D1Q9</accession>
<protein>
    <submittedName>
        <fullName evidence="2">Uncharacterized protein</fullName>
    </submittedName>
</protein>
<sequence length="147" mass="15789">MFSCGKIVACILVISVFSCMLKCPYLVFTVLFFVSTTASTSLRKSAPSIVCCIPLVTTNGYRTTQSPTSTEQSETPKISSACPLTVCTASEHALICRHNPTSIKDIAAPVSTKQASTLPFIRTLVYNASLLTNPTTRKDVSKKEGCV</sequence>
<keyword evidence="1" id="KW-1133">Transmembrane helix</keyword>
<dbReference type="AlphaFoldDB" id="A0AAE2D1Q9"/>
<proteinExistence type="predicted"/>
<dbReference type="EMBL" id="JALJAT010000007">
    <property type="protein sequence ID" value="KAK4467951.1"/>
    <property type="molecule type" value="Genomic_DNA"/>
</dbReference>
<name>A0AAE2D1Q9_SCHME</name>
<gene>
    <name evidence="2" type="ORF">MN116_000215</name>
</gene>
<keyword evidence="3" id="KW-1185">Reference proteome</keyword>
<dbReference type="PROSITE" id="PS51257">
    <property type="entry name" value="PROKAR_LIPOPROTEIN"/>
    <property type="match status" value="1"/>
</dbReference>
<keyword evidence="1" id="KW-0472">Membrane</keyword>
<organism evidence="2 3">
    <name type="scientific">Schistosoma mekongi</name>
    <name type="common">Parasitic worm</name>
    <dbReference type="NCBI Taxonomy" id="38744"/>
    <lineage>
        <taxon>Eukaryota</taxon>
        <taxon>Metazoa</taxon>
        <taxon>Spiralia</taxon>
        <taxon>Lophotrochozoa</taxon>
        <taxon>Platyhelminthes</taxon>
        <taxon>Trematoda</taxon>
        <taxon>Digenea</taxon>
        <taxon>Strigeidida</taxon>
        <taxon>Schistosomatoidea</taxon>
        <taxon>Schistosomatidae</taxon>
        <taxon>Schistosoma</taxon>
    </lineage>
</organism>
<feature type="transmembrane region" description="Helical" evidence="1">
    <location>
        <begin position="7"/>
        <end position="34"/>
    </location>
</feature>
<keyword evidence="1" id="KW-0812">Transmembrane</keyword>
<evidence type="ECO:0000313" key="3">
    <source>
        <dbReference type="Proteomes" id="UP001292079"/>
    </source>
</evidence>
<evidence type="ECO:0000313" key="2">
    <source>
        <dbReference type="EMBL" id="KAK4467951.1"/>
    </source>
</evidence>
<reference evidence="2" key="2">
    <citation type="journal article" date="2023" name="Infect Dis Poverty">
        <title>Chromosome-scale genome of the human blood fluke Schistosoma mekongi and its implications for public health.</title>
        <authorList>
            <person name="Zhou M."/>
            <person name="Xu L."/>
            <person name="Xu D."/>
            <person name="Chen W."/>
            <person name="Khan J."/>
            <person name="Hu Y."/>
            <person name="Huang H."/>
            <person name="Wei H."/>
            <person name="Zhang Y."/>
            <person name="Chusongsang P."/>
            <person name="Tanasarnprasert K."/>
            <person name="Hu X."/>
            <person name="Limpanont Y."/>
            <person name="Lv Z."/>
        </authorList>
    </citation>
    <scope>NUCLEOTIDE SEQUENCE</scope>
    <source>
        <strain evidence="2">LV_2022a</strain>
    </source>
</reference>
<comment type="caution">
    <text evidence="2">The sequence shown here is derived from an EMBL/GenBank/DDBJ whole genome shotgun (WGS) entry which is preliminary data.</text>
</comment>
<dbReference type="Proteomes" id="UP001292079">
    <property type="component" value="Unassembled WGS sequence"/>
</dbReference>
<evidence type="ECO:0000256" key="1">
    <source>
        <dbReference type="SAM" id="Phobius"/>
    </source>
</evidence>
<reference evidence="2" key="1">
    <citation type="submission" date="2022-04" db="EMBL/GenBank/DDBJ databases">
        <authorList>
            <person name="Xu L."/>
            <person name="Lv Z."/>
        </authorList>
    </citation>
    <scope>NUCLEOTIDE SEQUENCE</scope>
    <source>
        <strain evidence="2">LV_2022a</strain>
    </source>
</reference>